<evidence type="ECO:0000256" key="16">
    <source>
        <dbReference type="ARBA" id="ARBA00047493"/>
    </source>
</evidence>
<evidence type="ECO:0000256" key="13">
    <source>
        <dbReference type="ARBA" id="ARBA00022842"/>
    </source>
</evidence>
<evidence type="ECO:0000256" key="9">
    <source>
        <dbReference type="ARBA" id="ARBA00022723"/>
    </source>
</evidence>
<keyword evidence="15" id="KW-0472">Membrane</keyword>
<keyword evidence="12 18" id="KW-0067">ATP-binding</keyword>
<dbReference type="FunCoup" id="A0A0D0BAU4">
    <property type="interactions" value="456"/>
</dbReference>
<dbReference type="Gene3D" id="3.40.1190.10">
    <property type="entry name" value="Mur-like, catalytic domain"/>
    <property type="match status" value="1"/>
</dbReference>
<evidence type="ECO:0000256" key="10">
    <source>
        <dbReference type="ARBA" id="ARBA00022741"/>
    </source>
</evidence>
<dbReference type="AlphaFoldDB" id="A0A0D0BAU4"/>
<evidence type="ECO:0000256" key="1">
    <source>
        <dbReference type="ARBA" id="ARBA00004273"/>
    </source>
</evidence>
<feature type="binding site" evidence="19">
    <location>
        <position position="169"/>
    </location>
    <ligand>
        <name>Mg(2+)</name>
        <dbReference type="ChEBI" id="CHEBI:18420"/>
        <label>1</label>
    </ligand>
</feature>
<evidence type="ECO:0000256" key="7">
    <source>
        <dbReference type="ARBA" id="ARBA00022563"/>
    </source>
</evidence>
<dbReference type="NCBIfam" id="TIGR01499">
    <property type="entry name" value="folC"/>
    <property type="match status" value="1"/>
</dbReference>
<dbReference type="GO" id="GO:0006730">
    <property type="term" value="P:one-carbon metabolic process"/>
    <property type="evidence" value="ECO:0007669"/>
    <property type="project" value="UniProtKB-KW"/>
</dbReference>
<name>A0A0D0BAU4_9AGAM</name>
<dbReference type="UniPathway" id="UPA00850"/>
<feature type="binding site" evidence="18">
    <location>
        <position position="331"/>
    </location>
    <ligand>
        <name>ATP</name>
        <dbReference type="ChEBI" id="CHEBI:30616"/>
    </ligand>
</feature>
<evidence type="ECO:0000256" key="18">
    <source>
        <dbReference type="PIRSR" id="PIRSR038895-1"/>
    </source>
</evidence>
<proteinExistence type="inferred from homology"/>
<dbReference type="GO" id="GO:0005829">
    <property type="term" value="C:cytosol"/>
    <property type="evidence" value="ECO:0007669"/>
    <property type="project" value="TreeGrafter"/>
</dbReference>
<keyword evidence="21" id="KW-1185">Reference proteome</keyword>
<dbReference type="EC" id="6.3.2.17" evidence="17"/>
<comment type="catalytic activity">
    <reaction evidence="16 17">
        <text>(6S)-5,6,7,8-tetrahydrofolyl-(gamma-L-Glu)(n) + L-glutamate + ATP = (6S)-5,6,7,8-tetrahydrofolyl-(gamma-L-Glu)(n+1) + ADP + phosphate + H(+)</text>
        <dbReference type="Rhea" id="RHEA:10580"/>
        <dbReference type="Rhea" id="RHEA-COMP:14738"/>
        <dbReference type="Rhea" id="RHEA-COMP:14740"/>
        <dbReference type="ChEBI" id="CHEBI:15378"/>
        <dbReference type="ChEBI" id="CHEBI:29985"/>
        <dbReference type="ChEBI" id="CHEBI:30616"/>
        <dbReference type="ChEBI" id="CHEBI:43474"/>
        <dbReference type="ChEBI" id="CHEBI:141005"/>
        <dbReference type="ChEBI" id="CHEBI:456216"/>
        <dbReference type="EC" id="6.3.2.17"/>
    </reaction>
</comment>
<keyword evidence="9 19" id="KW-0479">Metal-binding</keyword>
<dbReference type="GO" id="GO:0005743">
    <property type="term" value="C:mitochondrial inner membrane"/>
    <property type="evidence" value="ECO:0007669"/>
    <property type="project" value="UniProtKB-SubCell"/>
</dbReference>
<comment type="function">
    <text evidence="17">Catalyzes conversion of folates to polyglutamate derivatives allowing concentration of folate compounds in the cell and the intracellular retention of these cofactors, which are important substrates for most of the folate-dependent enzymes that are involved in one-carbon transfer reactions involved in purine, pyrimidine and amino acid synthesis.</text>
</comment>
<keyword evidence="14" id="KW-0496">Mitochondrion</keyword>
<accession>A0A0D0BAU4</accession>
<evidence type="ECO:0000256" key="12">
    <source>
        <dbReference type="ARBA" id="ARBA00022840"/>
    </source>
</evidence>
<comment type="similarity">
    <text evidence="5 17">Belongs to the folylpolyglutamate synthase family.</text>
</comment>
<evidence type="ECO:0000313" key="21">
    <source>
        <dbReference type="Proteomes" id="UP000054485"/>
    </source>
</evidence>
<dbReference type="EMBL" id="KN835214">
    <property type="protein sequence ID" value="KIK43397.1"/>
    <property type="molecule type" value="Genomic_DNA"/>
</dbReference>
<evidence type="ECO:0000256" key="6">
    <source>
        <dbReference type="ARBA" id="ARBA00022490"/>
    </source>
</evidence>
<dbReference type="PANTHER" id="PTHR11136">
    <property type="entry name" value="FOLYLPOLYGLUTAMATE SYNTHASE-RELATED"/>
    <property type="match status" value="1"/>
</dbReference>
<dbReference type="Gene3D" id="3.90.190.20">
    <property type="entry name" value="Mur ligase, C-terminal domain"/>
    <property type="match status" value="1"/>
</dbReference>
<keyword evidence="8 17" id="KW-0436">Ligase</keyword>
<gene>
    <name evidence="20" type="ORF">CY34DRAFT_803887</name>
</gene>
<keyword evidence="11" id="KW-0999">Mitochondrion inner membrane</keyword>
<comment type="cofactor">
    <cofactor evidence="17">
        <name>a monovalent cation</name>
        <dbReference type="ChEBI" id="CHEBI:60242"/>
    </cofactor>
    <text evidence="17">A monovalent cation.</text>
</comment>
<comment type="subcellular location">
    <subcellularLocation>
        <location evidence="3">Cytoplasm</location>
    </subcellularLocation>
    <subcellularLocation>
        <location evidence="1">Mitochondrion inner membrane</location>
    </subcellularLocation>
    <subcellularLocation>
        <location evidence="2">Mitochondrion matrix</location>
    </subcellularLocation>
</comment>
<dbReference type="PANTHER" id="PTHR11136:SF5">
    <property type="entry name" value="FOLYLPOLYGLUTAMATE SYNTHASE, MITOCHONDRIAL"/>
    <property type="match status" value="1"/>
</dbReference>
<evidence type="ECO:0000256" key="2">
    <source>
        <dbReference type="ARBA" id="ARBA00004305"/>
    </source>
</evidence>
<evidence type="ECO:0000256" key="17">
    <source>
        <dbReference type="PIRNR" id="PIRNR038895"/>
    </source>
</evidence>
<dbReference type="SUPFAM" id="SSF53244">
    <property type="entry name" value="MurD-like peptide ligases, peptide-binding domain"/>
    <property type="match status" value="1"/>
</dbReference>
<reference evidence="21" key="2">
    <citation type="submission" date="2015-01" db="EMBL/GenBank/DDBJ databases">
        <title>Evolutionary Origins and Diversification of the Mycorrhizal Mutualists.</title>
        <authorList>
            <consortium name="DOE Joint Genome Institute"/>
            <consortium name="Mycorrhizal Genomics Consortium"/>
            <person name="Kohler A."/>
            <person name="Kuo A."/>
            <person name="Nagy L.G."/>
            <person name="Floudas D."/>
            <person name="Copeland A."/>
            <person name="Barry K.W."/>
            <person name="Cichocki N."/>
            <person name="Veneault-Fourrey C."/>
            <person name="LaButti K."/>
            <person name="Lindquist E.A."/>
            <person name="Lipzen A."/>
            <person name="Lundell T."/>
            <person name="Morin E."/>
            <person name="Murat C."/>
            <person name="Riley R."/>
            <person name="Ohm R."/>
            <person name="Sun H."/>
            <person name="Tunlid A."/>
            <person name="Henrissat B."/>
            <person name="Grigoriev I.V."/>
            <person name="Hibbett D.S."/>
            <person name="Martin F."/>
        </authorList>
    </citation>
    <scope>NUCLEOTIDE SEQUENCE [LARGE SCALE GENOMIC DNA]</scope>
    <source>
        <strain evidence="21">UH-Slu-Lm8-n1</strain>
    </source>
</reference>
<dbReference type="PROSITE" id="PS01012">
    <property type="entry name" value="FOLYLPOLYGLU_SYNT_2"/>
    <property type="match status" value="1"/>
</dbReference>
<keyword evidence="10 18" id="KW-0547">Nucleotide-binding</keyword>
<dbReference type="InterPro" id="IPR023600">
    <property type="entry name" value="Folylpolyglutamate_synth_euk"/>
</dbReference>
<feature type="binding site" evidence="19">
    <location>
        <position position="97"/>
    </location>
    <ligand>
        <name>Mg(2+)</name>
        <dbReference type="ChEBI" id="CHEBI:18420"/>
        <label>1</label>
    </ligand>
</feature>
<comment type="pathway">
    <text evidence="4 17">Cofactor biosynthesis; tetrahydrofolylpolyglutamate biosynthesis.</text>
</comment>
<dbReference type="GO" id="GO:0004326">
    <property type="term" value="F:tetrahydrofolylpolyglutamate synthase activity"/>
    <property type="evidence" value="ECO:0007669"/>
    <property type="project" value="UniProtKB-EC"/>
</dbReference>
<dbReference type="InterPro" id="IPR036615">
    <property type="entry name" value="Mur_ligase_C_dom_sf"/>
</dbReference>
<evidence type="ECO:0000256" key="11">
    <source>
        <dbReference type="ARBA" id="ARBA00022792"/>
    </source>
</evidence>
<dbReference type="PIRSF" id="PIRSF038895">
    <property type="entry name" value="FPGS"/>
    <property type="match status" value="1"/>
</dbReference>
<sequence>MSTAPTPTYRDAIDALNSLQTNAAVLEAVRAAGSKLNPNAIPEMIDYLRRVGLEPSQLNNLNVIHVTGTKGKGSTSAFTDSILRAARPGWKTGLYTSPHLVAVRERIRINGEPLSEEEFTRYFFEVWNLLQNTKCEAATTPFMPNYFRYLTLMAFYTFNQLKVDATILEVGIGGRSDSTNIVPKPVVTGITALGYDHTRLLGEKLSQIANQKGGIYKEGVPALTVEQPEEGIFELGVCAVEQRASQFTIVDTLPSTIQLGLAGAHQRSNAGLAVQLVHMFLSIKDQSYSPMSDFNTSAAASAAWDGSEIEPLRCLPTSFLDGLKNAHWPGRCQTILDPKLEATTWFLDGAHTQESLACCLEWFVSPAVGLPVSPVSDGHPLRVLIFNCTSGRSGVDFLTAILQKIEEQLTMYGRLEKKEEFFSKAIFCSNVTYASGNFKGDLTSAAMSTTDNFNLKTQREIEAAWNKLVPTYSGTVHVLPSIEDAVEEARKTLNVSVLVTGSLHLVGGVIEVAGLADRALSPKSCQYL</sequence>
<dbReference type="GO" id="GO:0005759">
    <property type="term" value="C:mitochondrial matrix"/>
    <property type="evidence" value="ECO:0007669"/>
    <property type="project" value="UniProtKB-SubCell"/>
</dbReference>
<evidence type="ECO:0000256" key="5">
    <source>
        <dbReference type="ARBA" id="ARBA00008276"/>
    </source>
</evidence>
<keyword evidence="6" id="KW-0963">Cytoplasm</keyword>
<dbReference type="Proteomes" id="UP000054485">
    <property type="component" value="Unassembled WGS sequence"/>
</dbReference>
<dbReference type="STRING" id="930992.A0A0D0BAU4"/>
<dbReference type="SUPFAM" id="SSF53623">
    <property type="entry name" value="MurD-like peptide ligases, catalytic domain"/>
    <property type="match status" value="1"/>
</dbReference>
<dbReference type="InterPro" id="IPR001645">
    <property type="entry name" value="Folylpolyglutamate_synth"/>
</dbReference>
<dbReference type="InParanoid" id="A0A0D0BAU4"/>
<dbReference type="GO" id="GO:0046872">
    <property type="term" value="F:metal ion binding"/>
    <property type="evidence" value="ECO:0007669"/>
    <property type="project" value="UniProtKB-KW"/>
</dbReference>
<evidence type="ECO:0000256" key="3">
    <source>
        <dbReference type="ARBA" id="ARBA00004496"/>
    </source>
</evidence>
<dbReference type="GO" id="GO:0005524">
    <property type="term" value="F:ATP binding"/>
    <property type="evidence" value="ECO:0007669"/>
    <property type="project" value="UniProtKB-KW"/>
</dbReference>
<dbReference type="OrthoDB" id="5212574at2759"/>
<feature type="binding site" evidence="19">
    <location>
        <position position="197"/>
    </location>
    <ligand>
        <name>Mg(2+)</name>
        <dbReference type="ChEBI" id="CHEBI:18420"/>
        <label>1</label>
    </ligand>
</feature>
<keyword evidence="13 19" id="KW-0460">Magnesium</keyword>
<evidence type="ECO:0000256" key="4">
    <source>
        <dbReference type="ARBA" id="ARBA00005150"/>
    </source>
</evidence>
<keyword evidence="7 17" id="KW-0554">One-carbon metabolism</keyword>
<dbReference type="InterPro" id="IPR018109">
    <property type="entry name" value="Folylpolyglutamate_synth_CS"/>
</dbReference>
<evidence type="ECO:0000256" key="15">
    <source>
        <dbReference type="ARBA" id="ARBA00023136"/>
    </source>
</evidence>
<protein>
    <recommendedName>
        <fullName evidence="17">Folylpolyglutamate synthase</fullName>
        <ecNumber evidence="17">6.3.2.17</ecNumber>
    </recommendedName>
    <alternativeName>
        <fullName evidence="17">Folylpoly-gamma-glutamate synthetase</fullName>
    </alternativeName>
    <alternativeName>
        <fullName evidence="17">Tetrahydrofolylpolyglutamate synthase</fullName>
    </alternativeName>
</protein>
<dbReference type="HOGENOM" id="CLU_015869_0_2_1"/>
<organism evidence="20 21">
    <name type="scientific">Suillus luteus UH-Slu-Lm8-n1</name>
    <dbReference type="NCBI Taxonomy" id="930992"/>
    <lineage>
        <taxon>Eukaryota</taxon>
        <taxon>Fungi</taxon>
        <taxon>Dikarya</taxon>
        <taxon>Basidiomycota</taxon>
        <taxon>Agaricomycotina</taxon>
        <taxon>Agaricomycetes</taxon>
        <taxon>Agaricomycetidae</taxon>
        <taxon>Boletales</taxon>
        <taxon>Suillineae</taxon>
        <taxon>Suillaceae</taxon>
        <taxon>Suillus</taxon>
    </lineage>
</organism>
<feature type="binding site" evidence="18">
    <location>
        <position position="348"/>
    </location>
    <ligand>
        <name>ATP</name>
        <dbReference type="ChEBI" id="CHEBI:30616"/>
    </ligand>
</feature>
<evidence type="ECO:0000256" key="14">
    <source>
        <dbReference type="ARBA" id="ARBA00023128"/>
    </source>
</evidence>
<dbReference type="InterPro" id="IPR036565">
    <property type="entry name" value="Mur-like_cat_sf"/>
</dbReference>
<reference evidence="20 21" key="1">
    <citation type="submission" date="2014-04" db="EMBL/GenBank/DDBJ databases">
        <authorList>
            <consortium name="DOE Joint Genome Institute"/>
            <person name="Kuo A."/>
            <person name="Ruytinx J."/>
            <person name="Rineau F."/>
            <person name="Colpaert J."/>
            <person name="Kohler A."/>
            <person name="Nagy L.G."/>
            <person name="Floudas D."/>
            <person name="Copeland A."/>
            <person name="Barry K.W."/>
            <person name="Cichocki N."/>
            <person name="Veneault-Fourrey C."/>
            <person name="LaButti K."/>
            <person name="Lindquist E.A."/>
            <person name="Lipzen A."/>
            <person name="Lundell T."/>
            <person name="Morin E."/>
            <person name="Murat C."/>
            <person name="Sun H."/>
            <person name="Tunlid A."/>
            <person name="Henrissat B."/>
            <person name="Grigoriev I.V."/>
            <person name="Hibbett D.S."/>
            <person name="Martin F."/>
            <person name="Nordberg H.P."/>
            <person name="Cantor M.N."/>
            <person name="Hua S.X."/>
        </authorList>
    </citation>
    <scope>NUCLEOTIDE SEQUENCE [LARGE SCALE GENOMIC DNA]</scope>
    <source>
        <strain evidence="20 21">UH-Slu-Lm8-n1</strain>
    </source>
</reference>
<evidence type="ECO:0000256" key="19">
    <source>
        <dbReference type="PIRSR" id="PIRSR038895-2"/>
    </source>
</evidence>
<evidence type="ECO:0000313" key="20">
    <source>
        <dbReference type="EMBL" id="KIK43397.1"/>
    </source>
</evidence>
<evidence type="ECO:0000256" key="8">
    <source>
        <dbReference type="ARBA" id="ARBA00022598"/>
    </source>
</evidence>